<feature type="domain" description="CBS" evidence="3">
    <location>
        <begin position="7"/>
        <end position="63"/>
    </location>
</feature>
<dbReference type="SUPFAM" id="SSF54631">
    <property type="entry name" value="CBS-domain pair"/>
    <property type="match status" value="1"/>
</dbReference>
<dbReference type="PANTHER" id="PTHR43080:SF2">
    <property type="entry name" value="CBS DOMAIN-CONTAINING PROTEIN"/>
    <property type="match status" value="1"/>
</dbReference>
<keyword evidence="1 2" id="KW-0129">CBS domain</keyword>
<dbReference type="PROSITE" id="PS51371">
    <property type="entry name" value="CBS"/>
    <property type="match status" value="2"/>
</dbReference>
<dbReference type="Pfam" id="PF00571">
    <property type="entry name" value="CBS"/>
    <property type="match status" value="2"/>
</dbReference>
<accession>A0ABW8T330</accession>
<name>A0ABW8T330_9CLOT</name>
<dbReference type="SMART" id="SM00116">
    <property type="entry name" value="CBS"/>
    <property type="match status" value="2"/>
</dbReference>
<dbReference type="CDD" id="cd04622">
    <property type="entry name" value="CBS_pair_HRP1_like"/>
    <property type="match status" value="1"/>
</dbReference>
<keyword evidence="5" id="KW-1185">Reference proteome</keyword>
<organism evidence="4 5">
    <name type="scientific">Candidatus Clostridium stratigraminis</name>
    <dbReference type="NCBI Taxonomy" id="3381661"/>
    <lineage>
        <taxon>Bacteria</taxon>
        <taxon>Bacillati</taxon>
        <taxon>Bacillota</taxon>
        <taxon>Clostridia</taxon>
        <taxon>Eubacteriales</taxon>
        <taxon>Clostridiaceae</taxon>
        <taxon>Clostridium</taxon>
    </lineage>
</organism>
<dbReference type="RefSeq" id="WP_406768992.1">
    <property type="nucleotide sequence ID" value="NZ_JBJHZZ010000002.1"/>
</dbReference>
<evidence type="ECO:0000259" key="3">
    <source>
        <dbReference type="PROSITE" id="PS51371"/>
    </source>
</evidence>
<comment type="caution">
    <text evidence="4">The sequence shown here is derived from an EMBL/GenBank/DDBJ whole genome shotgun (WGS) entry which is preliminary data.</text>
</comment>
<protein>
    <submittedName>
        <fullName evidence="4">CBS domain-containing protein</fullName>
    </submittedName>
</protein>
<dbReference type="EMBL" id="JBJHZZ010000002">
    <property type="protein sequence ID" value="MFL0246527.1"/>
    <property type="molecule type" value="Genomic_DNA"/>
</dbReference>
<dbReference type="InterPro" id="IPR046342">
    <property type="entry name" value="CBS_dom_sf"/>
</dbReference>
<dbReference type="Gene3D" id="3.10.580.10">
    <property type="entry name" value="CBS-domain"/>
    <property type="match status" value="1"/>
</dbReference>
<sequence>MKLKDIMTKDVATLNSEDTVERAAHLMKQYNIGSVPVCSGEEIIGIITDRDIAVRSVAEGENFKNQKVRDIMTSNPVIANQDMDIHDAARIMSERQIRRLPVVENKNIVGIISLGDLAVENNLKDNAGEALSNISEPSSPLM</sequence>
<dbReference type="Proteomes" id="UP001623591">
    <property type="component" value="Unassembled WGS sequence"/>
</dbReference>
<gene>
    <name evidence="4" type="ORF">ACJDUG_06060</name>
</gene>
<dbReference type="InterPro" id="IPR051257">
    <property type="entry name" value="Diverse_CBS-Domain"/>
</dbReference>
<evidence type="ECO:0000256" key="1">
    <source>
        <dbReference type="ARBA" id="ARBA00023122"/>
    </source>
</evidence>
<proteinExistence type="predicted"/>
<reference evidence="4 5" key="1">
    <citation type="submission" date="2024-11" db="EMBL/GenBank/DDBJ databases">
        <authorList>
            <person name="Heng Y.C."/>
            <person name="Lim A.C.H."/>
            <person name="Lee J.K.Y."/>
            <person name="Kittelmann S."/>
        </authorList>
    </citation>
    <scope>NUCLEOTIDE SEQUENCE [LARGE SCALE GENOMIC DNA]</scope>
    <source>
        <strain evidence="4 5">WILCCON 0185</strain>
    </source>
</reference>
<dbReference type="InterPro" id="IPR000644">
    <property type="entry name" value="CBS_dom"/>
</dbReference>
<evidence type="ECO:0000313" key="4">
    <source>
        <dbReference type="EMBL" id="MFL0246527.1"/>
    </source>
</evidence>
<feature type="domain" description="CBS" evidence="3">
    <location>
        <begin position="72"/>
        <end position="128"/>
    </location>
</feature>
<evidence type="ECO:0000313" key="5">
    <source>
        <dbReference type="Proteomes" id="UP001623591"/>
    </source>
</evidence>
<dbReference type="PANTHER" id="PTHR43080">
    <property type="entry name" value="CBS DOMAIN-CONTAINING PROTEIN CBSX3, MITOCHONDRIAL"/>
    <property type="match status" value="1"/>
</dbReference>
<evidence type="ECO:0000256" key="2">
    <source>
        <dbReference type="PROSITE-ProRule" id="PRU00703"/>
    </source>
</evidence>